<sequence>MKKNLPGIIALIYGAALGLASPSALAACEAHPGYLSEFEGTIGGKYRIGMSLIFDNPGVDGDYFYVSQRKDIVLRGTIQADGRIKLAEWDEHGKESADFDLSPSKECNALDGVWRKRGSATSLPVHLTSTGGGKGGTHDRYWRAGAETAEDVMRINHAAYTFWLGVKEGNKKVVAAQMRYPVNVSVGGRRTKLKTSAALIANYDAIFTDKYRAAILNGVPHNMSSNTQGVMLGRGEVWFNEQGKVISLNN</sequence>
<dbReference type="RefSeq" id="WP_167229795.1">
    <property type="nucleotide sequence ID" value="NZ_VUYU01000025.1"/>
</dbReference>
<name>A0ABX0LQJ4_9BURK</name>
<evidence type="ECO:0000256" key="1">
    <source>
        <dbReference type="SAM" id="SignalP"/>
    </source>
</evidence>
<proteinExistence type="predicted"/>
<feature type="chain" id="PRO_5046678352" description="DUF3108 domain-containing protein" evidence="1">
    <location>
        <begin position="27"/>
        <end position="250"/>
    </location>
</feature>
<keyword evidence="3" id="KW-1185">Reference proteome</keyword>
<evidence type="ECO:0008006" key="4">
    <source>
        <dbReference type="Google" id="ProtNLM"/>
    </source>
</evidence>
<dbReference type="Proteomes" id="UP000785613">
    <property type="component" value="Unassembled WGS sequence"/>
</dbReference>
<comment type="caution">
    <text evidence="2">The sequence shown here is derived from an EMBL/GenBank/DDBJ whole genome shotgun (WGS) entry which is preliminary data.</text>
</comment>
<reference evidence="2 3" key="1">
    <citation type="submission" date="2019-09" db="EMBL/GenBank/DDBJ databases">
        <title>Taxonomy of Antarctic Massilia spp.: description of Massilia rubra sp. nov., Massilia aquatica sp. nov., Massilia mucilaginosa sp. nov., Massilia frigida sp. nov. isolated from streams, lakes and regoliths.</title>
        <authorList>
            <person name="Holochova P."/>
            <person name="Sedlacek I."/>
            <person name="Kralova S."/>
            <person name="Maslanova I."/>
            <person name="Busse H.-J."/>
            <person name="Stankova E."/>
            <person name="Vrbovska V."/>
            <person name="Kovarovic V."/>
            <person name="Bartak M."/>
            <person name="Svec P."/>
            <person name="Pantucek R."/>
        </authorList>
    </citation>
    <scope>NUCLEOTIDE SEQUENCE [LARGE SCALE GENOMIC DNA]</scope>
    <source>
        <strain evidence="2 3">CCM 8692</strain>
    </source>
</reference>
<gene>
    <name evidence="2" type="ORF">F0185_26570</name>
</gene>
<dbReference type="PROSITE" id="PS51257">
    <property type="entry name" value="PROKAR_LIPOPROTEIN"/>
    <property type="match status" value="1"/>
</dbReference>
<keyword evidence="1" id="KW-0732">Signal</keyword>
<evidence type="ECO:0000313" key="3">
    <source>
        <dbReference type="Proteomes" id="UP000785613"/>
    </source>
</evidence>
<protein>
    <recommendedName>
        <fullName evidence="4">DUF3108 domain-containing protein</fullName>
    </recommendedName>
</protein>
<organism evidence="2 3">
    <name type="scientific">Massilia rubra</name>
    <dbReference type="NCBI Taxonomy" id="2607910"/>
    <lineage>
        <taxon>Bacteria</taxon>
        <taxon>Pseudomonadati</taxon>
        <taxon>Pseudomonadota</taxon>
        <taxon>Betaproteobacteria</taxon>
        <taxon>Burkholderiales</taxon>
        <taxon>Oxalobacteraceae</taxon>
        <taxon>Telluria group</taxon>
        <taxon>Massilia</taxon>
    </lineage>
</organism>
<evidence type="ECO:0000313" key="2">
    <source>
        <dbReference type="EMBL" id="NHZ37136.1"/>
    </source>
</evidence>
<dbReference type="EMBL" id="VUYU01000025">
    <property type="protein sequence ID" value="NHZ37136.1"/>
    <property type="molecule type" value="Genomic_DNA"/>
</dbReference>
<feature type="signal peptide" evidence="1">
    <location>
        <begin position="1"/>
        <end position="26"/>
    </location>
</feature>
<accession>A0ABX0LQJ4</accession>